<feature type="domain" description="GMPS ATP-PPase" evidence="12">
    <location>
        <begin position="201"/>
        <end position="417"/>
    </location>
</feature>
<evidence type="ECO:0000313" key="13">
    <source>
        <dbReference type="EMBL" id="CCD14937.1"/>
    </source>
</evidence>
<keyword evidence="8 11" id="KW-0067">ATP-binding</keyword>
<reference evidence="14" key="1">
    <citation type="submission" date="2011-07" db="EMBL/GenBank/DDBJ databases">
        <title>Divergent evolution of antigenic variation in African trypanosomes.</title>
        <authorList>
            <person name="Jackson A.P."/>
            <person name="Berry A."/>
            <person name="Allison H.C."/>
            <person name="Burton P."/>
            <person name="Anderson J."/>
            <person name="Aslett M."/>
            <person name="Brown R."/>
            <person name="Corton N."/>
            <person name="Harris D."/>
            <person name="Hauser H."/>
            <person name="Gamble J."/>
            <person name="Gilderthorp R."/>
            <person name="McQuillan J."/>
            <person name="Quail M.A."/>
            <person name="Sanders M."/>
            <person name="Van Tonder A."/>
            <person name="Ginger M.L."/>
            <person name="Donelson J.E."/>
            <person name="Field M.C."/>
            <person name="Barry J.D."/>
            <person name="Berriman M."/>
            <person name="Hertz-Fowler C."/>
        </authorList>
    </citation>
    <scope>NUCLEOTIDE SEQUENCE [LARGE SCALE GENOMIC DNA]</scope>
    <source>
        <strain evidence="14">IL3000</strain>
    </source>
</reference>
<dbReference type="SUPFAM" id="SSF54810">
    <property type="entry name" value="GMP synthetase C-terminal dimerisation domain"/>
    <property type="match status" value="2"/>
</dbReference>
<dbReference type="InterPro" id="IPR001674">
    <property type="entry name" value="GMP_synth_C"/>
</dbReference>
<dbReference type="InterPro" id="IPR017926">
    <property type="entry name" value="GATASE"/>
</dbReference>
<dbReference type="PANTHER" id="PTHR11922">
    <property type="entry name" value="GMP SYNTHASE-RELATED"/>
    <property type="match status" value="1"/>
</dbReference>
<dbReference type="FunFam" id="3.40.50.620:FF:000044">
    <property type="entry name" value="GMP synthase [glutamine-hydrolyzing]"/>
    <property type="match status" value="1"/>
</dbReference>
<keyword evidence="14" id="KW-1185">Reference proteome</keyword>
<evidence type="ECO:0000256" key="9">
    <source>
        <dbReference type="ARBA" id="ARBA00022962"/>
    </source>
</evidence>
<comment type="caution">
    <text evidence="13">The sequence shown here is derived from an EMBL/GenBank/DDBJ whole genome shotgun (WGS) entry which is preliminary data.</text>
</comment>
<organism evidence="13 14">
    <name type="scientific">Trypanosoma congolense (strain IL3000)</name>
    <dbReference type="NCBI Taxonomy" id="1068625"/>
    <lineage>
        <taxon>Eukaryota</taxon>
        <taxon>Discoba</taxon>
        <taxon>Euglenozoa</taxon>
        <taxon>Kinetoplastea</taxon>
        <taxon>Metakinetoplastina</taxon>
        <taxon>Trypanosomatida</taxon>
        <taxon>Trypanosomatidae</taxon>
        <taxon>Trypanosoma</taxon>
        <taxon>Nannomonas</taxon>
    </lineage>
</organism>
<evidence type="ECO:0000256" key="6">
    <source>
        <dbReference type="ARBA" id="ARBA00022749"/>
    </source>
</evidence>
<name>F9WCE4_TRYCI</name>
<dbReference type="GO" id="GO:0005829">
    <property type="term" value="C:cytosol"/>
    <property type="evidence" value="ECO:0007669"/>
    <property type="project" value="TreeGrafter"/>
</dbReference>
<dbReference type="Gene3D" id="3.40.50.620">
    <property type="entry name" value="HUPs"/>
    <property type="match status" value="1"/>
</dbReference>
<sequence>MSVQPQSEEYIAILDAGSQYGKVIDRRVRELRVESRVMPLNTPTEVLRGDPSIKGVIISGGPSSIYDSNAPSYNKDLFELGKPLLGICYGMQLLTEAFGGEVGRADVREDGQDEITVDTTSPIFAGLSQRETVLLTHGDSIISPGTELKVMARSSANIIAAVQHQTRPLFGVQFHPEVELTKNGVQILRNFLELCGCAFAFTMEDREEKALRLIRERTAKGQKVLCLASGGVDSTVCAVLLLKAIGPERVVCVHIDHGFMRLNESELVVAALKAAGVNVTLVSAAEQFAQATTEFPARRGKGPYQTGKLCETKDPEEKRVIIGNTFMAVCNKVVKDLGLDMDNLLLAQGTLRPDLIESGSLYASKLADAIKTHHNDTDVVRQLREKGQIIEPLCDYHKDEVRELGVRLGIPSHLVQRQPFPGPGLAIRLLCSDGTPFRDKQFAPTEEILRSVCSGDNQFELLKPLRPTIKNLQPAGCVLPVRTVGVQGDGRTYAYAAALSLGHFPLGEEWKVLNQLALIIPKISTDINRIVFMFGSKRVESPKTVTKSFLVPETLNKLRLADNLVNEVLLKYNLVRRLSQVAVILLPVGLEEKGDFSIVIRTFITNDFMTGVPAVPGTPDMPLEALKEMVAALETLDFASRVMYDMTGKPPGTTEWE</sequence>
<dbReference type="Proteomes" id="UP000000702">
    <property type="component" value="Unassembled WGS sequence"/>
</dbReference>
<dbReference type="InterPro" id="IPR014729">
    <property type="entry name" value="Rossmann-like_a/b/a_fold"/>
</dbReference>
<evidence type="ECO:0000313" key="14">
    <source>
        <dbReference type="Proteomes" id="UP000000702"/>
    </source>
</evidence>
<dbReference type="PROSITE" id="PS51553">
    <property type="entry name" value="GMPS_ATP_PPASE"/>
    <property type="match status" value="1"/>
</dbReference>
<evidence type="ECO:0000256" key="7">
    <source>
        <dbReference type="ARBA" id="ARBA00022755"/>
    </source>
</evidence>
<dbReference type="MEROPS" id="C26.A21"/>
<evidence type="ECO:0000256" key="10">
    <source>
        <dbReference type="ARBA" id="ARBA00031356"/>
    </source>
</evidence>
<evidence type="ECO:0000256" key="11">
    <source>
        <dbReference type="PROSITE-ProRule" id="PRU00886"/>
    </source>
</evidence>
<reference evidence="13 14" key="2">
    <citation type="journal article" date="2012" name="Proc. Natl. Acad. Sci. U.S.A.">
        <title>Antigenic diversity is generated by distinct evolutionary mechanisms in African trypanosome species.</title>
        <authorList>
            <person name="Jackson A.P."/>
            <person name="Berry A."/>
            <person name="Aslett M."/>
            <person name="Allison H.C."/>
            <person name="Burton P."/>
            <person name="Vavrova-Anderson J."/>
            <person name="Brown R."/>
            <person name="Browne H."/>
            <person name="Corton N."/>
            <person name="Hauser H."/>
            <person name="Gamble J."/>
            <person name="Gilderthorp R."/>
            <person name="Marcello L."/>
            <person name="McQuillan J."/>
            <person name="Otto T.D."/>
            <person name="Quail M.A."/>
            <person name="Sanders M.J."/>
            <person name="van Tonder A."/>
            <person name="Ginger M.L."/>
            <person name="Field M.C."/>
            <person name="Barry J.D."/>
            <person name="Hertz-Fowler C."/>
            <person name="Berriman M."/>
        </authorList>
    </citation>
    <scope>NUCLEOTIDE SEQUENCE [LARGE SCALE GENOMIC DNA]</scope>
    <source>
        <strain evidence="13 14">IL3000</strain>
    </source>
</reference>
<dbReference type="SUPFAM" id="SSF52402">
    <property type="entry name" value="Adenine nucleotide alpha hydrolases-like"/>
    <property type="match status" value="1"/>
</dbReference>
<dbReference type="Gene3D" id="3.30.300.10">
    <property type="match status" value="2"/>
</dbReference>
<evidence type="ECO:0000256" key="1">
    <source>
        <dbReference type="ARBA" id="ARBA00005153"/>
    </source>
</evidence>
<dbReference type="InterPro" id="IPR022310">
    <property type="entry name" value="NAD/GMP_synthase"/>
</dbReference>
<dbReference type="SUPFAM" id="SSF52317">
    <property type="entry name" value="Class I glutamine amidotransferase-like"/>
    <property type="match status" value="1"/>
</dbReference>
<evidence type="ECO:0000256" key="8">
    <source>
        <dbReference type="ARBA" id="ARBA00022840"/>
    </source>
</evidence>
<keyword evidence="7 11" id="KW-0658">Purine biosynthesis</keyword>
<gene>
    <name evidence="13" type="ORF">TCIL3000_0_55050</name>
</gene>
<proteinExistence type="predicted"/>
<feature type="binding site" evidence="11">
    <location>
        <begin position="229"/>
        <end position="235"/>
    </location>
    <ligand>
        <name>ATP</name>
        <dbReference type="ChEBI" id="CHEBI:30616"/>
    </ligand>
</feature>
<dbReference type="EMBL" id="CAEQ01001707">
    <property type="protein sequence ID" value="CCD14937.1"/>
    <property type="molecule type" value="Genomic_DNA"/>
</dbReference>
<evidence type="ECO:0000256" key="2">
    <source>
        <dbReference type="ARBA" id="ARBA00011738"/>
    </source>
</evidence>
<keyword evidence="4" id="KW-0436">Ligase</keyword>
<dbReference type="PROSITE" id="PS51273">
    <property type="entry name" value="GATASE_TYPE_1"/>
    <property type="match status" value="1"/>
</dbReference>
<dbReference type="PANTHER" id="PTHR11922:SF2">
    <property type="entry name" value="GMP SYNTHASE [GLUTAMINE-HYDROLYZING]"/>
    <property type="match status" value="1"/>
</dbReference>
<dbReference type="Pfam" id="PF02540">
    <property type="entry name" value="NAD_synthase"/>
    <property type="match status" value="1"/>
</dbReference>
<evidence type="ECO:0000256" key="3">
    <source>
        <dbReference type="ARBA" id="ARBA00012746"/>
    </source>
</evidence>
<dbReference type="InterPro" id="IPR029062">
    <property type="entry name" value="Class_I_gatase-like"/>
</dbReference>
<dbReference type="NCBIfam" id="TIGR00888">
    <property type="entry name" value="guaA_Nterm"/>
    <property type="match status" value="1"/>
</dbReference>
<dbReference type="EC" id="6.3.5.2" evidence="3"/>
<accession>F9WCE4</accession>
<comment type="subunit">
    <text evidence="2">Homodimer.</text>
</comment>
<dbReference type="CDD" id="cd01997">
    <property type="entry name" value="GMP_synthase_C"/>
    <property type="match status" value="1"/>
</dbReference>
<protein>
    <recommendedName>
        <fullName evidence="3">GMP synthase (glutamine-hydrolyzing)</fullName>
        <ecNumber evidence="3">6.3.5.2</ecNumber>
    </recommendedName>
    <alternativeName>
        <fullName evidence="10">Glutamine amidotransferase</fullName>
    </alternativeName>
</protein>
<evidence type="ECO:0000256" key="5">
    <source>
        <dbReference type="ARBA" id="ARBA00022741"/>
    </source>
</evidence>
<evidence type="ECO:0000256" key="4">
    <source>
        <dbReference type="ARBA" id="ARBA00022598"/>
    </source>
</evidence>
<dbReference type="VEuPathDB" id="TriTrypDB:TcIL3000_0_55050"/>
<keyword evidence="5 11" id="KW-0547">Nucleotide-binding</keyword>
<comment type="pathway">
    <text evidence="1">Purine metabolism; GMP biosynthesis; GMP from XMP (L-Gln route): step 1/1.</text>
</comment>
<dbReference type="InterPro" id="IPR004739">
    <property type="entry name" value="GMP_synth_GATase"/>
</dbReference>
<dbReference type="NCBIfam" id="NF000848">
    <property type="entry name" value="PRK00074.1"/>
    <property type="match status" value="1"/>
</dbReference>
<dbReference type="Pfam" id="PF00117">
    <property type="entry name" value="GATase"/>
    <property type="match status" value="1"/>
</dbReference>
<keyword evidence="6 11" id="KW-0332">GMP biosynthesis</keyword>
<dbReference type="GO" id="GO:0003921">
    <property type="term" value="F:GMP synthase activity"/>
    <property type="evidence" value="ECO:0007669"/>
    <property type="project" value="InterPro"/>
</dbReference>
<dbReference type="OMA" id="IWQSFAV"/>
<dbReference type="PRINTS" id="PR00097">
    <property type="entry name" value="ANTSNTHASEII"/>
</dbReference>
<dbReference type="InterPro" id="IPR025777">
    <property type="entry name" value="GMPS_ATP_PPase_dom"/>
</dbReference>
<dbReference type="AlphaFoldDB" id="F9WCE4"/>
<dbReference type="GO" id="GO:0005524">
    <property type="term" value="F:ATP binding"/>
    <property type="evidence" value="ECO:0007669"/>
    <property type="project" value="UniProtKB-UniRule"/>
</dbReference>
<keyword evidence="9" id="KW-0315">Glutamine amidotransferase</keyword>
<dbReference type="Gene3D" id="3.40.50.880">
    <property type="match status" value="1"/>
</dbReference>
<dbReference type="UniPathway" id="UPA00189">
    <property type="reaction ID" value="UER00296"/>
</dbReference>
<dbReference type="CDD" id="cd01742">
    <property type="entry name" value="GATase1_GMP_Synthase"/>
    <property type="match status" value="1"/>
</dbReference>
<dbReference type="PRINTS" id="PR00096">
    <property type="entry name" value="GATASE"/>
</dbReference>
<evidence type="ECO:0000259" key="12">
    <source>
        <dbReference type="PROSITE" id="PS51553"/>
    </source>
</evidence>